<feature type="transmembrane region" description="Helical" evidence="2">
    <location>
        <begin position="55"/>
        <end position="73"/>
    </location>
</feature>
<keyword evidence="4" id="KW-1185">Reference proteome</keyword>
<organism evidence="3 4">
    <name type="scientific">Cyclotella cryptica</name>
    <dbReference type="NCBI Taxonomy" id="29204"/>
    <lineage>
        <taxon>Eukaryota</taxon>
        <taxon>Sar</taxon>
        <taxon>Stramenopiles</taxon>
        <taxon>Ochrophyta</taxon>
        <taxon>Bacillariophyta</taxon>
        <taxon>Coscinodiscophyceae</taxon>
        <taxon>Thalassiosirophycidae</taxon>
        <taxon>Stephanodiscales</taxon>
        <taxon>Stephanodiscaceae</taxon>
        <taxon>Cyclotella</taxon>
    </lineage>
</organism>
<sequence length="130" mass="14004">MLGRKKLARATLSIKIHYSIIIFLSTVAGRGCKHDNSLSCVIVAMMDRKEIDPTFLIGVFVGLAVIVASILFIRTKKGFAKPEKEKTTKQITPLSPAAPSSPLRTTKPAVGSITTPAGRRSARLARKSAD</sequence>
<evidence type="ECO:0000256" key="1">
    <source>
        <dbReference type="SAM" id="MobiDB-lite"/>
    </source>
</evidence>
<feature type="region of interest" description="Disordered" evidence="1">
    <location>
        <begin position="82"/>
        <end position="130"/>
    </location>
</feature>
<feature type="compositionally biased region" description="Basic residues" evidence="1">
    <location>
        <begin position="120"/>
        <end position="130"/>
    </location>
</feature>
<keyword evidence="2" id="KW-0472">Membrane</keyword>
<dbReference type="AlphaFoldDB" id="A0ABD3PST8"/>
<keyword evidence="2" id="KW-0812">Transmembrane</keyword>
<accession>A0ABD3PST8</accession>
<dbReference type="Proteomes" id="UP001516023">
    <property type="component" value="Unassembled WGS sequence"/>
</dbReference>
<keyword evidence="2" id="KW-1133">Transmembrane helix</keyword>
<reference evidence="3 4" key="1">
    <citation type="journal article" date="2020" name="G3 (Bethesda)">
        <title>Improved Reference Genome for Cyclotella cryptica CCMP332, a Model for Cell Wall Morphogenesis, Salinity Adaptation, and Lipid Production in Diatoms (Bacillariophyta).</title>
        <authorList>
            <person name="Roberts W.R."/>
            <person name="Downey K.M."/>
            <person name="Ruck E.C."/>
            <person name="Traller J.C."/>
            <person name="Alverson A.J."/>
        </authorList>
    </citation>
    <scope>NUCLEOTIDE SEQUENCE [LARGE SCALE GENOMIC DNA]</scope>
    <source>
        <strain evidence="3 4">CCMP332</strain>
    </source>
</reference>
<feature type="compositionally biased region" description="Low complexity" evidence="1">
    <location>
        <begin position="93"/>
        <end position="103"/>
    </location>
</feature>
<protein>
    <submittedName>
        <fullName evidence="3">Uncharacterized protein</fullName>
    </submittedName>
</protein>
<name>A0ABD3PST8_9STRA</name>
<dbReference type="EMBL" id="JABMIG020000117">
    <property type="protein sequence ID" value="KAL3791153.1"/>
    <property type="molecule type" value="Genomic_DNA"/>
</dbReference>
<feature type="transmembrane region" description="Helical" evidence="2">
    <location>
        <begin position="12"/>
        <end position="29"/>
    </location>
</feature>
<gene>
    <name evidence="3" type="ORF">HJC23_000573</name>
</gene>
<evidence type="ECO:0000313" key="3">
    <source>
        <dbReference type="EMBL" id="KAL3791153.1"/>
    </source>
</evidence>
<evidence type="ECO:0000313" key="4">
    <source>
        <dbReference type="Proteomes" id="UP001516023"/>
    </source>
</evidence>
<proteinExistence type="predicted"/>
<evidence type="ECO:0000256" key="2">
    <source>
        <dbReference type="SAM" id="Phobius"/>
    </source>
</evidence>
<comment type="caution">
    <text evidence="3">The sequence shown here is derived from an EMBL/GenBank/DDBJ whole genome shotgun (WGS) entry which is preliminary data.</text>
</comment>